<proteinExistence type="inferred from homology"/>
<dbReference type="OrthoDB" id="20198at2759"/>
<dbReference type="Gene3D" id="2.40.37.20">
    <property type="entry name" value="D-serine dehydratase-like domain"/>
    <property type="match status" value="1"/>
</dbReference>
<dbReference type="Pfam" id="PF01168">
    <property type="entry name" value="Ala_racemase_N"/>
    <property type="match status" value="1"/>
</dbReference>
<dbReference type="OMA" id="ICPTVNL"/>
<gene>
    <name evidence="4" type="ORF">MICPUN_59341</name>
</gene>
<evidence type="ECO:0000313" key="5">
    <source>
        <dbReference type="Proteomes" id="UP000002009"/>
    </source>
</evidence>
<dbReference type="Gene3D" id="3.20.20.10">
    <property type="entry name" value="Alanine racemase"/>
    <property type="match status" value="1"/>
</dbReference>
<dbReference type="RefSeq" id="XP_002502877.1">
    <property type="nucleotide sequence ID" value="XM_002502831.1"/>
</dbReference>
<evidence type="ECO:0000313" key="4">
    <source>
        <dbReference type="EMBL" id="ACO64135.1"/>
    </source>
</evidence>
<dbReference type="eggNOG" id="ENOG502S0BK">
    <property type="taxonomic scope" value="Eukaryota"/>
</dbReference>
<dbReference type="InParanoid" id="C1E8E2"/>
<evidence type="ECO:0000256" key="1">
    <source>
        <dbReference type="ARBA" id="ARBA00005323"/>
    </source>
</evidence>
<reference evidence="4 5" key="1">
    <citation type="journal article" date="2009" name="Science">
        <title>Green evolution and dynamic adaptations revealed by genomes of the marine picoeukaryotes Micromonas.</title>
        <authorList>
            <person name="Worden A.Z."/>
            <person name="Lee J.H."/>
            <person name="Mock T."/>
            <person name="Rouze P."/>
            <person name="Simmons M.P."/>
            <person name="Aerts A.L."/>
            <person name="Allen A.E."/>
            <person name="Cuvelier M.L."/>
            <person name="Derelle E."/>
            <person name="Everett M.V."/>
            <person name="Foulon E."/>
            <person name="Grimwood J."/>
            <person name="Gundlach H."/>
            <person name="Henrissat B."/>
            <person name="Napoli C."/>
            <person name="McDonald S.M."/>
            <person name="Parker M.S."/>
            <person name="Rombauts S."/>
            <person name="Salamov A."/>
            <person name="Von Dassow P."/>
            <person name="Badger J.H."/>
            <person name="Coutinho P.M."/>
            <person name="Demir E."/>
            <person name="Dubchak I."/>
            <person name="Gentemann C."/>
            <person name="Eikrem W."/>
            <person name="Gready J.E."/>
            <person name="John U."/>
            <person name="Lanier W."/>
            <person name="Lindquist E.A."/>
            <person name="Lucas S."/>
            <person name="Mayer K.F."/>
            <person name="Moreau H."/>
            <person name="Not F."/>
            <person name="Otillar R."/>
            <person name="Panaud O."/>
            <person name="Pangilinan J."/>
            <person name="Paulsen I."/>
            <person name="Piegu B."/>
            <person name="Poliakov A."/>
            <person name="Robbens S."/>
            <person name="Schmutz J."/>
            <person name="Toulza E."/>
            <person name="Wyss T."/>
            <person name="Zelensky A."/>
            <person name="Zhou K."/>
            <person name="Armbrust E.V."/>
            <person name="Bhattacharya D."/>
            <person name="Goodenough U.W."/>
            <person name="Van de Peer Y."/>
            <person name="Grigoriev I.V."/>
        </authorList>
    </citation>
    <scope>NUCLEOTIDE SEQUENCE [LARGE SCALE GENOMIC DNA]</scope>
    <source>
        <strain evidence="5">RCC299 / NOUM17</strain>
    </source>
</reference>
<dbReference type="Proteomes" id="UP000002009">
    <property type="component" value="Chromosome 6"/>
</dbReference>
<name>C1E8E2_MICCC</name>
<dbReference type="InterPro" id="IPR042208">
    <property type="entry name" value="D-ser_dehydrat-like_sf"/>
</dbReference>
<feature type="domain" description="D-serine dehydratase-like" evidence="3">
    <location>
        <begin position="357"/>
        <end position="461"/>
    </location>
</feature>
<dbReference type="GO" id="GO:0036088">
    <property type="term" value="P:D-serine catabolic process"/>
    <property type="evidence" value="ECO:0007669"/>
    <property type="project" value="TreeGrafter"/>
</dbReference>
<dbReference type="PANTHER" id="PTHR28004:SF2">
    <property type="entry name" value="D-SERINE DEHYDRATASE"/>
    <property type="match status" value="1"/>
</dbReference>
<dbReference type="EMBL" id="CP001327">
    <property type="protein sequence ID" value="ACO64135.1"/>
    <property type="molecule type" value="Genomic_DNA"/>
</dbReference>
<dbReference type="InterPro" id="IPR029066">
    <property type="entry name" value="PLP-binding_barrel"/>
</dbReference>
<dbReference type="InterPro" id="IPR026956">
    <property type="entry name" value="D-ser_dehydrat-like_dom"/>
</dbReference>
<keyword evidence="2" id="KW-0456">Lyase</keyword>
<dbReference type="InterPro" id="IPR051466">
    <property type="entry name" value="D-amino_acid_metab_enzyme"/>
</dbReference>
<dbReference type="GeneID" id="8244528"/>
<evidence type="ECO:0000259" key="3">
    <source>
        <dbReference type="SMART" id="SM01119"/>
    </source>
</evidence>
<protein>
    <recommendedName>
        <fullName evidence="3">D-serine dehydratase-like domain-containing protein</fullName>
    </recommendedName>
</protein>
<evidence type="ECO:0000256" key="2">
    <source>
        <dbReference type="ARBA" id="ARBA00023239"/>
    </source>
</evidence>
<dbReference type="Pfam" id="PF14031">
    <property type="entry name" value="D-ser_dehydrat"/>
    <property type="match status" value="1"/>
</dbReference>
<comment type="similarity">
    <text evidence="1">Belongs to the DSD1 family.</text>
</comment>
<keyword evidence="5" id="KW-1185">Reference proteome</keyword>
<dbReference type="AlphaFoldDB" id="C1E8E2"/>
<dbReference type="GO" id="GO:0008721">
    <property type="term" value="F:D-serine ammonia-lyase activity"/>
    <property type="evidence" value="ECO:0007669"/>
    <property type="project" value="TreeGrafter"/>
</dbReference>
<accession>C1E8E2</accession>
<dbReference type="SMART" id="SM01119">
    <property type="entry name" value="D-ser_dehydrat"/>
    <property type="match status" value="1"/>
</dbReference>
<sequence>MGGEQDPPLVGTGWFPGITPEDFGAGKAWLDDIISPALIVNEAHVRHNVKTIIGKCGRPDRWRPHLKTTKMKWVWRILIEEGVRNFKVATTKEAEAMIQLVREMKSLKHTVDVLVAYPLVGPNLRALGRLTKTPGASQIKLSVLVECDRAIDDVVALDCGIGVFIDINPGMDRTGLAYNRDGEAQHSFDDVRELIIKAKSRNVFRGIHYYEGHISECLAERDGLSPNQSILKEKLDSRASDCFRCYNRWLLPIFHESLKDGKLPGCGGIKPEIITSGTPGFTHALRHELFLGGMIIISERVLYRYKQDLRGLPVDRSEEAKLSDSLFHGIHRVSPGTVVFHDWRGERQNPGLGLKPAAVVMARVVSNPRAGMVTLDCGSKSIAAEAGDPAGYVIGYPEVTARSCSEEHMPCSVAELAGSSGKRKRGATDPWQSKNRGEVCFVVPEHICPTVNLADEVVVIREKSSEIEVRRVDARGHHLRLEDIQV</sequence>
<organism evidence="4 5">
    <name type="scientific">Micromonas commoda (strain RCC299 / NOUM17 / CCMP2709)</name>
    <name type="common">Picoplanktonic green alga</name>
    <dbReference type="NCBI Taxonomy" id="296587"/>
    <lineage>
        <taxon>Eukaryota</taxon>
        <taxon>Viridiplantae</taxon>
        <taxon>Chlorophyta</taxon>
        <taxon>Mamiellophyceae</taxon>
        <taxon>Mamiellales</taxon>
        <taxon>Mamiellaceae</taxon>
        <taxon>Micromonas</taxon>
    </lineage>
</organism>
<dbReference type="InterPro" id="IPR001608">
    <property type="entry name" value="Ala_racemase_N"/>
</dbReference>
<dbReference type="SUPFAM" id="SSF51419">
    <property type="entry name" value="PLP-binding barrel"/>
    <property type="match status" value="1"/>
</dbReference>
<dbReference type="KEGG" id="mis:MICPUN_59341"/>
<dbReference type="PANTHER" id="PTHR28004">
    <property type="entry name" value="ZGC:162816-RELATED"/>
    <property type="match status" value="1"/>
</dbReference>